<dbReference type="Proteomes" id="UP000005546">
    <property type="component" value="Unassembled WGS sequence"/>
</dbReference>
<proteinExistence type="predicted"/>
<gene>
    <name evidence="1" type="ORF">HMPREF9442_01613</name>
</gene>
<accession>F3QTU4</accession>
<evidence type="ECO:0000313" key="1">
    <source>
        <dbReference type="EMBL" id="EGG54353.1"/>
    </source>
</evidence>
<reference evidence="1 2" key="1">
    <citation type="submission" date="2011-02" db="EMBL/GenBank/DDBJ databases">
        <authorList>
            <person name="Weinstock G."/>
            <person name="Sodergren E."/>
            <person name="Clifton S."/>
            <person name="Fulton L."/>
            <person name="Fulton B."/>
            <person name="Courtney L."/>
            <person name="Fronick C."/>
            <person name="Harrison M."/>
            <person name="Strong C."/>
            <person name="Farmer C."/>
            <person name="Delahaunty K."/>
            <person name="Markovic C."/>
            <person name="Hall O."/>
            <person name="Minx P."/>
            <person name="Tomlinson C."/>
            <person name="Mitreva M."/>
            <person name="Hou S."/>
            <person name="Chen J."/>
            <person name="Wollam A."/>
            <person name="Pepin K.H."/>
            <person name="Johnson M."/>
            <person name="Bhonagiri V."/>
            <person name="Zhang X."/>
            <person name="Suruliraj S."/>
            <person name="Warren W."/>
            <person name="Chinwalla A."/>
            <person name="Mardis E.R."/>
            <person name="Wilson R.K."/>
        </authorList>
    </citation>
    <scope>NUCLEOTIDE SEQUENCE [LARGE SCALE GENOMIC DNA]</scope>
    <source>
        <strain evidence="1 2">YIT 11841</strain>
    </source>
</reference>
<evidence type="ECO:0000313" key="2">
    <source>
        <dbReference type="Proteomes" id="UP000005546"/>
    </source>
</evidence>
<dbReference type="EMBL" id="AFBR01000040">
    <property type="protein sequence ID" value="EGG54353.1"/>
    <property type="molecule type" value="Genomic_DNA"/>
</dbReference>
<keyword evidence="2" id="KW-1185">Reference proteome</keyword>
<dbReference type="AlphaFoldDB" id="F3QTU4"/>
<protein>
    <submittedName>
        <fullName evidence="1">Uncharacterized protein</fullName>
    </submittedName>
</protein>
<dbReference type="STRING" id="762982.HMPREF9442_01613"/>
<dbReference type="HOGENOM" id="CLU_3120860_0_0_10"/>
<comment type="caution">
    <text evidence="1">The sequence shown here is derived from an EMBL/GenBank/DDBJ whole genome shotgun (WGS) entry which is preliminary data.</text>
</comment>
<organism evidence="1 2">
    <name type="scientific">Paraprevotella xylaniphila YIT 11841</name>
    <dbReference type="NCBI Taxonomy" id="762982"/>
    <lineage>
        <taxon>Bacteria</taxon>
        <taxon>Pseudomonadati</taxon>
        <taxon>Bacteroidota</taxon>
        <taxon>Bacteroidia</taxon>
        <taxon>Bacteroidales</taxon>
        <taxon>Prevotellaceae</taxon>
        <taxon>Paraprevotella</taxon>
    </lineage>
</organism>
<sequence length="50" mass="5922">MLSLCAERKIAFSRMNFRSAEIDLHICRIYAEKRGISCMFMRNFTLNYGL</sequence>
<name>F3QTU4_9BACT</name>